<evidence type="ECO:0000256" key="1">
    <source>
        <dbReference type="ARBA" id="ARBA00001947"/>
    </source>
</evidence>
<gene>
    <name evidence="9" type="ordered locus">Dvul_1855</name>
</gene>
<dbReference type="GO" id="GO:0008270">
    <property type="term" value="F:zinc ion binding"/>
    <property type="evidence" value="ECO:0007669"/>
    <property type="project" value="InterPro"/>
</dbReference>
<sequence>MSRMPWPDYFMQITYLVAERSTCTRRKVGAIAVKDKRILATGYNGAPSNVAHCLEVGCLREQLGVPSGQRHEICRGLHAEQNVIIQAAIHGVSLTGSEIYCTTQPCLICTKMLINCGVRAVYYTESYPDSLAEAMLREAGVSYAVMDFKPAPASSARISGPCGCDGVACGCGTGEG</sequence>
<feature type="active site" description="Proton donor" evidence="6">
    <location>
        <position position="80"/>
    </location>
</feature>
<feature type="binding site" evidence="7">
    <location>
        <position position="106"/>
    </location>
    <ligand>
        <name>Zn(2+)</name>
        <dbReference type="ChEBI" id="CHEBI:29105"/>
        <note>catalytic</note>
    </ligand>
</feature>
<dbReference type="GO" id="GO:0004132">
    <property type="term" value="F:dCMP deaminase activity"/>
    <property type="evidence" value="ECO:0007669"/>
    <property type="project" value="InterPro"/>
</dbReference>
<evidence type="ECO:0000256" key="2">
    <source>
        <dbReference type="ARBA" id="ARBA00006576"/>
    </source>
</evidence>
<dbReference type="CDD" id="cd01286">
    <property type="entry name" value="deoxycytidylate_deaminase"/>
    <property type="match status" value="1"/>
</dbReference>
<reference evidence="10" key="1">
    <citation type="journal article" date="2009" name="Environ. Microbiol.">
        <title>Contribution of mobile genetic elements to Desulfovibrio vulgaris genome plasticity.</title>
        <authorList>
            <person name="Walker C.B."/>
            <person name="Stolyar S."/>
            <person name="Chivian D."/>
            <person name="Pinel N."/>
            <person name="Gabster J.A."/>
            <person name="Dehal P.S."/>
            <person name="He Z."/>
            <person name="Yang Z.K."/>
            <person name="Yen H.C."/>
            <person name="Zhou J."/>
            <person name="Wall J.D."/>
            <person name="Hazen T.C."/>
            <person name="Arkin A.P."/>
            <person name="Stahl D.A."/>
        </authorList>
    </citation>
    <scope>NUCLEOTIDE SEQUENCE [LARGE SCALE GENOMIC DNA]</scope>
    <source>
        <strain evidence="10">DP4</strain>
    </source>
</reference>
<dbReference type="HOGENOM" id="CLU_047993_2_3_7"/>
<feature type="binding site" evidence="7">
    <location>
        <position position="78"/>
    </location>
    <ligand>
        <name>Zn(2+)</name>
        <dbReference type="ChEBI" id="CHEBI:29105"/>
        <note>catalytic</note>
    </ligand>
</feature>
<evidence type="ECO:0000259" key="8">
    <source>
        <dbReference type="PROSITE" id="PS51747"/>
    </source>
</evidence>
<dbReference type="PANTHER" id="PTHR11086:SF18">
    <property type="entry name" value="DEOXYCYTIDYLATE DEAMINASE"/>
    <property type="match status" value="1"/>
</dbReference>
<proteinExistence type="inferred from homology"/>
<dbReference type="GO" id="GO:0005737">
    <property type="term" value="C:cytoplasm"/>
    <property type="evidence" value="ECO:0007669"/>
    <property type="project" value="TreeGrafter"/>
</dbReference>
<keyword evidence="4" id="KW-0378">Hydrolase</keyword>
<dbReference type="EMBL" id="CP000527">
    <property type="protein sequence ID" value="ABM28872.1"/>
    <property type="molecule type" value="Genomic_DNA"/>
</dbReference>
<dbReference type="Gene3D" id="3.40.140.10">
    <property type="entry name" value="Cytidine Deaminase, domain 2"/>
    <property type="match status" value="1"/>
</dbReference>
<dbReference type="PROSITE" id="PS51747">
    <property type="entry name" value="CYT_DCMP_DEAMINASES_2"/>
    <property type="match status" value="1"/>
</dbReference>
<evidence type="ECO:0000256" key="4">
    <source>
        <dbReference type="ARBA" id="ARBA00022801"/>
    </source>
</evidence>
<feature type="binding site" evidence="7">
    <location>
        <position position="109"/>
    </location>
    <ligand>
        <name>Zn(2+)</name>
        <dbReference type="ChEBI" id="CHEBI:29105"/>
        <note>catalytic</note>
    </ligand>
</feature>
<dbReference type="InterPro" id="IPR035105">
    <property type="entry name" value="Deoxycytidylate_deaminase_dom"/>
</dbReference>
<dbReference type="PIRSF" id="PIRSF006019">
    <property type="entry name" value="dCMP_deaminase"/>
    <property type="match status" value="1"/>
</dbReference>
<dbReference type="SUPFAM" id="SSF53927">
    <property type="entry name" value="Cytidine deaminase-like"/>
    <property type="match status" value="1"/>
</dbReference>
<evidence type="ECO:0000256" key="7">
    <source>
        <dbReference type="PIRSR" id="PIRSR006019-2"/>
    </source>
</evidence>
<dbReference type="RefSeq" id="WP_011792504.1">
    <property type="nucleotide sequence ID" value="NC_008751.1"/>
</dbReference>
<evidence type="ECO:0000256" key="6">
    <source>
        <dbReference type="PIRSR" id="PIRSR006019-1"/>
    </source>
</evidence>
<dbReference type="PROSITE" id="PS00903">
    <property type="entry name" value="CYT_DCMP_DEAMINASES_1"/>
    <property type="match status" value="1"/>
</dbReference>
<dbReference type="GO" id="GO:0006220">
    <property type="term" value="P:pyrimidine nucleotide metabolic process"/>
    <property type="evidence" value="ECO:0007669"/>
    <property type="project" value="InterPro"/>
</dbReference>
<comment type="similarity">
    <text evidence="2">Belongs to the cytidine and deoxycytidylate deaminase family.</text>
</comment>
<dbReference type="Proteomes" id="UP000009173">
    <property type="component" value="Chromosome"/>
</dbReference>
<evidence type="ECO:0000256" key="3">
    <source>
        <dbReference type="ARBA" id="ARBA00022723"/>
    </source>
</evidence>
<dbReference type="Pfam" id="PF00383">
    <property type="entry name" value="dCMP_cyt_deam_1"/>
    <property type="match status" value="1"/>
</dbReference>
<feature type="domain" description="CMP/dCMP-type deaminase" evidence="8">
    <location>
        <begin position="5"/>
        <end position="143"/>
    </location>
</feature>
<dbReference type="AlphaFoldDB" id="A0A0H3AB43"/>
<dbReference type="InterPro" id="IPR016192">
    <property type="entry name" value="APOBEC/CMP_deaminase_Zn-bd"/>
</dbReference>
<name>A0A0H3AB43_NITV4</name>
<comment type="cofactor">
    <cofactor evidence="1 7">
        <name>Zn(2+)</name>
        <dbReference type="ChEBI" id="CHEBI:29105"/>
    </cofactor>
</comment>
<dbReference type="InterPro" id="IPR015517">
    <property type="entry name" value="dCMP_deaminase-rel"/>
</dbReference>
<evidence type="ECO:0000256" key="5">
    <source>
        <dbReference type="ARBA" id="ARBA00022833"/>
    </source>
</evidence>
<evidence type="ECO:0000313" key="9">
    <source>
        <dbReference type="EMBL" id="ABM28872.1"/>
    </source>
</evidence>
<evidence type="ECO:0000313" key="10">
    <source>
        <dbReference type="Proteomes" id="UP000009173"/>
    </source>
</evidence>
<accession>A0A0H3AB43</accession>
<keyword evidence="3 7" id="KW-0479">Metal-binding</keyword>
<dbReference type="PANTHER" id="PTHR11086">
    <property type="entry name" value="DEOXYCYTIDYLATE DEAMINASE-RELATED"/>
    <property type="match status" value="1"/>
</dbReference>
<organism evidence="9 10">
    <name type="scientific">Nitratidesulfovibrio vulgaris (strain DP4)</name>
    <name type="common">Desulfovibrio vulgaris</name>
    <dbReference type="NCBI Taxonomy" id="391774"/>
    <lineage>
        <taxon>Bacteria</taxon>
        <taxon>Pseudomonadati</taxon>
        <taxon>Thermodesulfobacteriota</taxon>
        <taxon>Desulfovibrionia</taxon>
        <taxon>Desulfovibrionales</taxon>
        <taxon>Desulfovibrionaceae</taxon>
        <taxon>Nitratidesulfovibrio</taxon>
    </lineage>
</organism>
<protein>
    <submittedName>
        <fullName evidence="9">CMP/dCMP deaminase, zinc-binding protein</fullName>
    </submittedName>
</protein>
<keyword evidence="5 7" id="KW-0862">Zinc</keyword>
<dbReference type="InterPro" id="IPR016193">
    <property type="entry name" value="Cytidine_deaminase-like"/>
</dbReference>
<dbReference type="KEGG" id="dvl:Dvul_1855"/>
<dbReference type="InterPro" id="IPR016473">
    <property type="entry name" value="dCMP_deaminase"/>
</dbReference>
<dbReference type="InterPro" id="IPR002125">
    <property type="entry name" value="CMP_dCMP_dom"/>
</dbReference>